<dbReference type="STRING" id="1884261.A0A5C3QPX4"/>
<name>A0A5C3QPX4_9AGAR</name>
<organism evidence="7 8">
    <name type="scientific">Pterulicium gracile</name>
    <dbReference type="NCBI Taxonomy" id="1884261"/>
    <lineage>
        <taxon>Eukaryota</taxon>
        <taxon>Fungi</taxon>
        <taxon>Dikarya</taxon>
        <taxon>Basidiomycota</taxon>
        <taxon>Agaricomycotina</taxon>
        <taxon>Agaricomycetes</taxon>
        <taxon>Agaricomycetidae</taxon>
        <taxon>Agaricales</taxon>
        <taxon>Pleurotineae</taxon>
        <taxon>Pterulaceae</taxon>
        <taxon>Pterulicium</taxon>
    </lineage>
</organism>
<keyword evidence="4" id="KW-0539">Nucleus</keyword>
<comment type="similarity">
    <text evidence="5">Belongs to the archaeal Rpo11/eukaryotic RPB11/RPC19 RNA polymerase subunit family.</text>
</comment>
<evidence type="ECO:0000256" key="4">
    <source>
        <dbReference type="ARBA" id="ARBA00023242"/>
    </source>
</evidence>
<evidence type="ECO:0000256" key="5">
    <source>
        <dbReference type="ARBA" id="ARBA00025751"/>
    </source>
</evidence>
<dbReference type="InterPro" id="IPR022905">
    <property type="entry name" value="Rpo11-like"/>
</dbReference>
<dbReference type="HAMAP" id="MF_00261">
    <property type="entry name" value="RNApol_arch_Rpo11"/>
    <property type="match status" value="1"/>
</dbReference>
<dbReference type="PANTHER" id="PTHR13946">
    <property type="entry name" value="DNA-DIRECTED RNA POLYMERASE I,II,III"/>
    <property type="match status" value="1"/>
</dbReference>
<dbReference type="EMBL" id="ML178822">
    <property type="protein sequence ID" value="TFL02581.1"/>
    <property type="molecule type" value="Genomic_DNA"/>
</dbReference>
<dbReference type="Gene3D" id="3.30.1360.10">
    <property type="entry name" value="RNA polymerase, RBP11-like subunit"/>
    <property type="match status" value="1"/>
</dbReference>
<proteinExistence type="inferred from homology"/>
<evidence type="ECO:0000313" key="7">
    <source>
        <dbReference type="EMBL" id="TFL02581.1"/>
    </source>
</evidence>
<keyword evidence="3" id="KW-0804">Transcription</keyword>
<dbReference type="CDD" id="cd06926">
    <property type="entry name" value="RNAP_II_RPB11"/>
    <property type="match status" value="1"/>
</dbReference>
<comment type="subcellular location">
    <subcellularLocation>
        <location evidence="1">Nucleus</location>
    </subcellularLocation>
</comment>
<dbReference type="InterPro" id="IPR009025">
    <property type="entry name" value="RBP11-like_dimer"/>
</dbReference>
<feature type="domain" description="DNA-directed RNA polymerase RBP11-like dimerisation" evidence="6">
    <location>
        <begin position="33"/>
        <end position="106"/>
    </location>
</feature>
<dbReference type="GO" id="GO:0005665">
    <property type="term" value="C:RNA polymerase II, core complex"/>
    <property type="evidence" value="ECO:0007669"/>
    <property type="project" value="InterPro"/>
</dbReference>
<evidence type="ECO:0000259" key="6">
    <source>
        <dbReference type="Pfam" id="PF13656"/>
    </source>
</evidence>
<sequence>MSGINVPDKREFYTLDDGEAMVEVIEDTKIPNAATIKIVKQDHTLGNMLRTQLLSMPNILFAGYKVPHPLEPYFIIKIQTDGSISPQDILEKACAQLIATMSSLESKFKREFAYNDGGEQGVGGYQQEDGGAYQGQGGAGGAWGGGGYEDF</sequence>
<evidence type="ECO:0000256" key="1">
    <source>
        <dbReference type="ARBA" id="ARBA00004123"/>
    </source>
</evidence>
<dbReference type="Proteomes" id="UP000305067">
    <property type="component" value="Unassembled WGS sequence"/>
</dbReference>
<keyword evidence="2 7" id="KW-0240">DNA-directed RNA polymerase</keyword>
<gene>
    <name evidence="7" type="ORF">BDV98DRAFT_603763</name>
</gene>
<dbReference type="AlphaFoldDB" id="A0A5C3QPX4"/>
<keyword evidence="8" id="KW-1185">Reference proteome</keyword>
<dbReference type="InterPro" id="IPR037685">
    <property type="entry name" value="RBP11"/>
</dbReference>
<dbReference type="GO" id="GO:0003899">
    <property type="term" value="F:DNA-directed RNA polymerase activity"/>
    <property type="evidence" value="ECO:0007669"/>
    <property type="project" value="InterPro"/>
</dbReference>
<dbReference type="GO" id="GO:0006366">
    <property type="term" value="P:transcription by RNA polymerase II"/>
    <property type="evidence" value="ECO:0007669"/>
    <property type="project" value="InterPro"/>
</dbReference>
<dbReference type="Pfam" id="PF13656">
    <property type="entry name" value="RNA_pol_L_2"/>
    <property type="match status" value="1"/>
</dbReference>
<dbReference type="SUPFAM" id="SSF55257">
    <property type="entry name" value="RBP11-like subunits of RNA polymerase"/>
    <property type="match status" value="1"/>
</dbReference>
<evidence type="ECO:0000256" key="3">
    <source>
        <dbReference type="ARBA" id="ARBA00023163"/>
    </source>
</evidence>
<evidence type="ECO:0000256" key="2">
    <source>
        <dbReference type="ARBA" id="ARBA00022478"/>
    </source>
</evidence>
<dbReference type="OrthoDB" id="10248581at2759"/>
<reference evidence="7 8" key="1">
    <citation type="journal article" date="2019" name="Nat. Ecol. Evol.">
        <title>Megaphylogeny resolves global patterns of mushroom evolution.</title>
        <authorList>
            <person name="Varga T."/>
            <person name="Krizsan K."/>
            <person name="Foldi C."/>
            <person name="Dima B."/>
            <person name="Sanchez-Garcia M."/>
            <person name="Sanchez-Ramirez S."/>
            <person name="Szollosi G.J."/>
            <person name="Szarkandi J.G."/>
            <person name="Papp V."/>
            <person name="Albert L."/>
            <person name="Andreopoulos W."/>
            <person name="Angelini C."/>
            <person name="Antonin V."/>
            <person name="Barry K.W."/>
            <person name="Bougher N.L."/>
            <person name="Buchanan P."/>
            <person name="Buyck B."/>
            <person name="Bense V."/>
            <person name="Catcheside P."/>
            <person name="Chovatia M."/>
            <person name="Cooper J."/>
            <person name="Damon W."/>
            <person name="Desjardin D."/>
            <person name="Finy P."/>
            <person name="Geml J."/>
            <person name="Haridas S."/>
            <person name="Hughes K."/>
            <person name="Justo A."/>
            <person name="Karasinski D."/>
            <person name="Kautmanova I."/>
            <person name="Kiss B."/>
            <person name="Kocsube S."/>
            <person name="Kotiranta H."/>
            <person name="LaButti K.M."/>
            <person name="Lechner B.E."/>
            <person name="Liimatainen K."/>
            <person name="Lipzen A."/>
            <person name="Lukacs Z."/>
            <person name="Mihaltcheva S."/>
            <person name="Morgado L.N."/>
            <person name="Niskanen T."/>
            <person name="Noordeloos M.E."/>
            <person name="Ohm R.A."/>
            <person name="Ortiz-Santana B."/>
            <person name="Ovrebo C."/>
            <person name="Racz N."/>
            <person name="Riley R."/>
            <person name="Savchenko A."/>
            <person name="Shiryaev A."/>
            <person name="Soop K."/>
            <person name="Spirin V."/>
            <person name="Szebenyi C."/>
            <person name="Tomsovsky M."/>
            <person name="Tulloss R.E."/>
            <person name="Uehling J."/>
            <person name="Grigoriev I.V."/>
            <person name="Vagvolgyi C."/>
            <person name="Papp T."/>
            <person name="Martin F.M."/>
            <person name="Miettinen O."/>
            <person name="Hibbett D.S."/>
            <person name="Nagy L.G."/>
        </authorList>
    </citation>
    <scope>NUCLEOTIDE SEQUENCE [LARGE SCALE GENOMIC DNA]</scope>
    <source>
        <strain evidence="7 8">CBS 309.79</strain>
    </source>
</reference>
<evidence type="ECO:0000313" key="8">
    <source>
        <dbReference type="Proteomes" id="UP000305067"/>
    </source>
</evidence>
<dbReference type="PANTHER" id="PTHR13946:SF16">
    <property type="entry name" value="DNA-DIRECTED RNA POLYMERASE II SUBUNIT RPB11"/>
    <property type="match status" value="1"/>
</dbReference>
<dbReference type="InterPro" id="IPR036603">
    <property type="entry name" value="RBP11-like"/>
</dbReference>
<accession>A0A5C3QPX4</accession>
<dbReference type="GO" id="GO:0046983">
    <property type="term" value="F:protein dimerization activity"/>
    <property type="evidence" value="ECO:0007669"/>
    <property type="project" value="InterPro"/>
</dbReference>
<protein>
    <submittedName>
        <fullName evidence="7">DNA-directed RNA polymerase</fullName>
    </submittedName>
</protein>